<dbReference type="SUPFAM" id="SSF75420">
    <property type="entry name" value="YhbC-like, N-terminal domain"/>
    <property type="match status" value="1"/>
</dbReference>
<evidence type="ECO:0000256" key="2">
    <source>
        <dbReference type="ARBA" id="ARBA00022517"/>
    </source>
</evidence>
<keyword evidence="1 3" id="KW-0963">Cytoplasm</keyword>
<reference evidence="6 7" key="1">
    <citation type="submission" date="2016-10" db="EMBL/GenBank/DDBJ databases">
        <title>The Draft Genome Sequence of Actinokineospora bangkokensis 44EHWT reveals the biosynthetic pathway of antifungal compounds Thailandins with unusual extender unit butylmalonyl-CoA.</title>
        <authorList>
            <person name="Greule A."/>
            <person name="Intra B."/>
            <person name="Flemming S."/>
            <person name="Rommel M.G."/>
            <person name="Panbangred W."/>
            <person name="Bechthold A."/>
        </authorList>
    </citation>
    <scope>NUCLEOTIDE SEQUENCE [LARGE SCALE GENOMIC DNA]</scope>
    <source>
        <strain evidence="6 7">44EHW</strain>
    </source>
</reference>
<evidence type="ECO:0000259" key="5">
    <source>
        <dbReference type="Pfam" id="PF17384"/>
    </source>
</evidence>
<dbReference type="Pfam" id="PF02576">
    <property type="entry name" value="RimP_N"/>
    <property type="match status" value="1"/>
</dbReference>
<dbReference type="CDD" id="cd01734">
    <property type="entry name" value="YlxS_C"/>
    <property type="match status" value="1"/>
</dbReference>
<dbReference type="Pfam" id="PF17384">
    <property type="entry name" value="DUF150_C"/>
    <property type="match status" value="1"/>
</dbReference>
<name>A0A1Q9LRJ6_9PSEU</name>
<feature type="domain" description="Ribosome maturation factor RimP C-terminal" evidence="5">
    <location>
        <begin position="100"/>
        <end position="165"/>
    </location>
</feature>
<dbReference type="InterPro" id="IPR028989">
    <property type="entry name" value="RimP_N"/>
</dbReference>
<evidence type="ECO:0000259" key="4">
    <source>
        <dbReference type="Pfam" id="PF02576"/>
    </source>
</evidence>
<comment type="similarity">
    <text evidence="3">Belongs to the RimP family.</text>
</comment>
<evidence type="ECO:0000313" key="6">
    <source>
        <dbReference type="EMBL" id="OLR94677.1"/>
    </source>
</evidence>
<dbReference type="GO" id="GO:0005829">
    <property type="term" value="C:cytosol"/>
    <property type="evidence" value="ECO:0007669"/>
    <property type="project" value="TreeGrafter"/>
</dbReference>
<comment type="function">
    <text evidence="3">Required for maturation of 30S ribosomal subunits.</text>
</comment>
<dbReference type="HAMAP" id="MF_01077">
    <property type="entry name" value="RimP"/>
    <property type="match status" value="1"/>
</dbReference>
<sequence length="185" mass="19305">MRPVVADAVGAAGFELEELEVSTAGKRRLVRVVIDGADGTDGADSADGAARTAGRAGGRIDLDEVAEVSRALAAVLDEHDAVLGGPYTLEVTSPGTDRPLTKPRHWRRNRLRLVAVRPREGAEFTGRVGDADADPDGGVTLLVGGAELRRVGYAEIASATVQIEFKQPPAAELAVLGGSDEEDAR</sequence>
<feature type="domain" description="Ribosome maturation factor RimP N-terminal" evidence="4">
    <location>
        <begin position="5"/>
        <end position="97"/>
    </location>
</feature>
<accession>A0A1Q9LRJ6</accession>
<dbReference type="GO" id="GO:0000028">
    <property type="term" value="P:ribosomal small subunit assembly"/>
    <property type="evidence" value="ECO:0007669"/>
    <property type="project" value="TreeGrafter"/>
</dbReference>
<dbReference type="InterPro" id="IPR003728">
    <property type="entry name" value="Ribosome_maturation_RimP"/>
</dbReference>
<dbReference type="GO" id="GO:0006412">
    <property type="term" value="P:translation"/>
    <property type="evidence" value="ECO:0007669"/>
    <property type="project" value="TreeGrafter"/>
</dbReference>
<evidence type="ECO:0000313" key="7">
    <source>
        <dbReference type="Proteomes" id="UP000186040"/>
    </source>
</evidence>
<dbReference type="EMBL" id="MKQR01000007">
    <property type="protein sequence ID" value="OLR94677.1"/>
    <property type="molecule type" value="Genomic_DNA"/>
</dbReference>
<dbReference type="PANTHER" id="PTHR33867:SF1">
    <property type="entry name" value="RIBOSOME MATURATION FACTOR RIMP"/>
    <property type="match status" value="1"/>
</dbReference>
<dbReference type="PANTHER" id="PTHR33867">
    <property type="entry name" value="RIBOSOME MATURATION FACTOR RIMP"/>
    <property type="match status" value="1"/>
</dbReference>
<protein>
    <recommendedName>
        <fullName evidence="3">Ribosome maturation factor RimP</fullName>
    </recommendedName>
</protein>
<evidence type="ECO:0000256" key="3">
    <source>
        <dbReference type="HAMAP-Rule" id="MF_01077"/>
    </source>
</evidence>
<evidence type="ECO:0000256" key="1">
    <source>
        <dbReference type="ARBA" id="ARBA00022490"/>
    </source>
</evidence>
<gene>
    <name evidence="3" type="primary">rimP</name>
    <name evidence="6" type="ORF">BJP25_09810</name>
</gene>
<comment type="subcellular location">
    <subcellularLocation>
        <location evidence="3">Cytoplasm</location>
    </subcellularLocation>
</comment>
<comment type="caution">
    <text evidence="6">The sequence shown here is derived from an EMBL/GenBank/DDBJ whole genome shotgun (WGS) entry which is preliminary data.</text>
</comment>
<dbReference type="Gene3D" id="3.30.300.70">
    <property type="entry name" value="RimP-like superfamily, N-terminal"/>
    <property type="match status" value="1"/>
</dbReference>
<dbReference type="NCBIfam" id="NF000930">
    <property type="entry name" value="PRK00092.2-2"/>
    <property type="match status" value="1"/>
</dbReference>
<proteinExistence type="inferred from homology"/>
<keyword evidence="7" id="KW-1185">Reference proteome</keyword>
<keyword evidence="2 3" id="KW-0690">Ribosome biogenesis</keyword>
<organism evidence="6 7">
    <name type="scientific">Actinokineospora bangkokensis</name>
    <dbReference type="NCBI Taxonomy" id="1193682"/>
    <lineage>
        <taxon>Bacteria</taxon>
        <taxon>Bacillati</taxon>
        <taxon>Actinomycetota</taxon>
        <taxon>Actinomycetes</taxon>
        <taxon>Pseudonocardiales</taxon>
        <taxon>Pseudonocardiaceae</taxon>
        <taxon>Actinokineospora</taxon>
    </lineage>
</organism>
<dbReference type="AlphaFoldDB" id="A0A1Q9LRJ6"/>
<dbReference type="InterPro" id="IPR035956">
    <property type="entry name" value="RimP_N_sf"/>
</dbReference>
<dbReference type="STRING" id="1193682.BJP25_09810"/>
<dbReference type="Proteomes" id="UP000186040">
    <property type="component" value="Unassembled WGS sequence"/>
</dbReference>
<dbReference type="OrthoDB" id="9805006at2"/>
<dbReference type="InterPro" id="IPR028998">
    <property type="entry name" value="RimP_C"/>
</dbReference>